<dbReference type="Gene3D" id="3.30.420.10">
    <property type="entry name" value="Ribonuclease H-like superfamily/Ribonuclease H"/>
    <property type="match status" value="1"/>
</dbReference>
<evidence type="ECO:0000313" key="3">
    <source>
        <dbReference type="Proteomes" id="UP001165121"/>
    </source>
</evidence>
<evidence type="ECO:0000259" key="1">
    <source>
        <dbReference type="Pfam" id="PF24964"/>
    </source>
</evidence>
<dbReference type="EMBL" id="BSXT01000397">
    <property type="protein sequence ID" value="GMF26472.1"/>
    <property type="molecule type" value="Genomic_DNA"/>
</dbReference>
<comment type="caution">
    <text evidence="2">The sequence shown here is derived from an EMBL/GenBank/DDBJ whole genome shotgun (WGS) entry which is preliminary data.</text>
</comment>
<dbReference type="PANTHER" id="PTHR47169">
    <property type="entry name" value="OS01G0541250 PROTEIN"/>
    <property type="match status" value="1"/>
</dbReference>
<proteinExistence type="predicted"/>
<dbReference type="GO" id="GO:0003676">
    <property type="term" value="F:nucleic acid binding"/>
    <property type="evidence" value="ECO:0007669"/>
    <property type="project" value="InterPro"/>
</dbReference>
<dbReference type="Proteomes" id="UP001165121">
    <property type="component" value="Unassembled WGS sequence"/>
</dbReference>
<dbReference type="OrthoDB" id="108858at2759"/>
<gene>
    <name evidence="2" type="ORF">Pfra01_000501100</name>
</gene>
<keyword evidence="3" id="KW-1185">Reference proteome</keyword>
<organism evidence="2 3">
    <name type="scientific">Phytophthora fragariaefolia</name>
    <dbReference type="NCBI Taxonomy" id="1490495"/>
    <lineage>
        <taxon>Eukaryota</taxon>
        <taxon>Sar</taxon>
        <taxon>Stramenopiles</taxon>
        <taxon>Oomycota</taxon>
        <taxon>Peronosporomycetes</taxon>
        <taxon>Peronosporales</taxon>
        <taxon>Peronosporaceae</taxon>
        <taxon>Phytophthora</taxon>
    </lineage>
</organism>
<feature type="domain" description="DUF7769" evidence="1">
    <location>
        <begin position="11"/>
        <end position="64"/>
    </location>
</feature>
<reference evidence="2" key="1">
    <citation type="submission" date="2023-04" db="EMBL/GenBank/DDBJ databases">
        <title>Phytophthora fragariaefolia NBRC 109709.</title>
        <authorList>
            <person name="Ichikawa N."/>
            <person name="Sato H."/>
            <person name="Tonouchi N."/>
        </authorList>
    </citation>
    <scope>NUCLEOTIDE SEQUENCE</scope>
    <source>
        <strain evidence="2">NBRC 109709</strain>
    </source>
</reference>
<dbReference type="Pfam" id="PF24964">
    <property type="entry name" value="DUF7769"/>
    <property type="match status" value="1"/>
</dbReference>
<protein>
    <submittedName>
        <fullName evidence="2">Unnamed protein product</fullName>
    </submittedName>
</protein>
<accession>A0A9W6WTC7</accession>
<sequence>MKSNQRATRELTARERQQAVSALLARGHEGKPRRGSIKEVAGNFCVHAKIISRLWKRAKTNAAQYGVFETPAMNHLTGRRPRDLEAVLERLRRDDVQQRTTIRSAAVACAVPPATLFRRLKQGKLRSCLSVTGSLLTPANLQSRITFYLDHVDTSTNHYLDMTDVIHVDEKYFFLTVVKRRFIILHAEPDPIRKWKSKRHITKVMMLAALARPRYNEAGECIFDGKLGTWPFVVHTLAERTSGNRPAGTPVVKAVTATQENCRAMLIDKLLPVILSKWPGGGRGTRITIQQDNAFPHIDPKDSAFCAAVSALDLNIVLKFQQPNSPDLNCLDLGAFNAIQARQQLRSPHTLAELVAATTDAYWELPDETLNNIFLSLQCAMESRIREQGENTYKLTHMAKAKLRREGRLSVTIACSDYTVSDIRALATITSSAHS</sequence>
<dbReference type="InterPro" id="IPR056671">
    <property type="entry name" value="DUF7769"/>
</dbReference>
<evidence type="ECO:0000313" key="2">
    <source>
        <dbReference type="EMBL" id="GMF26472.1"/>
    </source>
</evidence>
<dbReference type="InterPro" id="IPR036397">
    <property type="entry name" value="RNaseH_sf"/>
</dbReference>
<dbReference type="PANTHER" id="PTHR47169:SF4">
    <property type="entry name" value="TRANSPOSASE TC1-LIKE DOMAIN-CONTAINING PROTEIN"/>
    <property type="match status" value="1"/>
</dbReference>
<name>A0A9W6WTC7_9STRA</name>
<dbReference type="AlphaFoldDB" id="A0A9W6WTC7"/>